<dbReference type="Gene3D" id="3.30.450.40">
    <property type="match status" value="1"/>
</dbReference>
<keyword evidence="4 7" id="KW-0238">DNA-binding</keyword>
<dbReference type="InterPro" id="IPR029016">
    <property type="entry name" value="GAF-like_dom_sf"/>
</dbReference>
<dbReference type="EMBL" id="CP045798">
    <property type="protein sequence ID" value="QNB46917.1"/>
    <property type="molecule type" value="Genomic_DNA"/>
</dbReference>
<reference evidence="10 11" key="1">
    <citation type="journal article" date="2019" name="Front. Microbiol.">
        <title>Thermoanaerosceptrum fracticalcis gen. nov. sp. nov., a Novel Fumarate-Fermenting Microorganism From a Deep Fractured Carbonate Aquifer of the US Great Basin.</title>
        <authorList>
            <person name="Hamilton-Brehm S.D."/>
            <person name="Stewart L.E."/>
            <person name="Zavarin M."/>
            <person name="Caldwell M."/>
            <person name="Lawson P.A."/>
            <person name="Onstott T.C."/>
            <person name="Grzymski J."/>
            <person name="Neveux I."/>
            <person name="Lollar B.S."/>
            <person name="Russell C.E."/>
            <person name="Moser D.P."/>
        </authorList>
    </citation>
    <scope>NUCLEOTIDE SEQUENCE [LARGE SCALE GENOMIC DNA]</scope>
    <source>
        <strain evidence="10 11">DRI-13</strain>
    </source>
</reference>
<dbReference type="InterPro" id="IPR036388">
    <property type="entry name" value="WH-like_DNA-bd_sf"/>
</dbReference>
<dbReference type="OrthoDB" id="2056at2"/>
<evidence type="ECO:0000256" key="6">
    <source>
        <dbReference type="ARBA" id="ARBA00034538"/>
    </source>
</evidence>
<dbReference type="Proteomes" id="UP000515847">
    <property type="component" value="Chromosome"/>
</dbReference>
<feature type="region of interest" description="GAF domain" evidence="7">
    <location>
        <begin position="1"/>
        <end position="146"/>
    </location>
</feature>
<gene>
    <name evidence="7 10" type="primary">codY</name>
    <name evidence="10" type="ORF">BR63_11710</name>
</gene>
<dbReference type="InterPro" id="IPR036390">
    <property type="entry name" value="WH_DNA-bd_sf"/>
</dbReference>
<dbReference type="KEGG" id="tfr:BR63_11710"/>
<keyword evidence="1 7" id="KW-0963">Cytoplasm</keyword>
<comment type="similarity">
    <text evidence="7">Belongs to the CodY family.</text>
</comment>
<evidence type="ECO:0000259" key="8">
    <source>
        <dbReference type="Pfam" id="PF06018"/>
    </source>
</evidence>
<feature type="domain" description="Global transcriptional regulator CodY C-terminal" evidence="9">
    <location>
        <begin position="189"/>
        <end position="245"/>
    </location>
</feature>
<dbReference type="Pfam" id="PF08222">
    <property type="entry name" value="HTH_CodY"/>
    <property type="match status" value="1"/>
</dbReference>
<dbReference type="NCBIfam" id="NF003170">
    <property type="entry name" value="PRK04158.1"/>
    <property type="match status" value="1"/>
</dbReference>
<dbReference type="Pfam" id="PF06018">
    <property type="entry name" value="CodY"/>
    <property type="match status" value="1"/>
</dbReference>
<dbReference type="GO" id="GO:0003700">
    <property type="term" value="F:DNA-binding transcription factor activity"/>
    <property type="evidence" value="ECO:0007669"/>
    <property type="project" value="InterPro"/>
</dbReference>
<comment type="subcellular location">
    <subcellularLocation>
        <location evidence="7">Cytoplasm</location>
    </subcellularLocation>
</comment>
<evidence type="ECO:0000256" key="7">
    <source>
        <dbReference type="HAMAP-Rule" id="MF_00621"/>
    </source>
</evidence>
<evidence type="ECO:0000256" key="2">
    <source>
        <dbReference type="ARBA" id="ARBA00022491"/>
    </source>
</evidence>
<sequence length="247" mass="27467">MEMQLLLEKTRILHQLLQKSASQTLNFNTIADELSRGVEASVYVIGRKGKLLGKTEISSTHGGLFSAEELANGQVSESNLQWVFGYTHTEVNFMPKDTNFYCILAPVFGSGERMGTVVYAREDRPYTPAEIILAEYGASVAGMQILRSANEKMENEARKKTVVQLALEVLSYSELEAVKYIFSEIEGSEGFLVASKLAEEYKLTRSVIVNALRKLESAGVIDARSLGMKGTYIKVLNDYLYEQLANI</sequence>
<dbReference type="Gene3D" id="1.10.10.10">
    <property type="entry name" value="Winged helix-like DNA-binding domain superfamily/Winged helix DNA-binding domain"/>
    <property type="match status" value="1"/>
</dbReference>
<dbReference type="PANTHER" id="PTHR40062:SF1">
    <property type="entry name" value="GLOBAL TRANSCRIPTIONAL REGULATOR CODY"/>
    <property type="match status" value="1"/>
</dbReference>
<dbReference type="GO" id="GO:0005737">
    <property type="term" value="C:cytoplasm"/>
    <property type="evidence" value="ECO:0007669"/>
    <property type="project" value="UniProtKB-SubCell"/>
</dbReference>
<keyword evidence="11" id="KW-1185">Reference proteome</keyword>
<evidence type="ECO:0000256" key="3">
    <source>
        <dbReference type="ARBA" id="ARBA00023015"/>
    </source>
</evidence>
<evidence type="ECO:0000313" key="11">
    <source>
        <dbReference type="Proteomes" id="UP000515847"/>
    </source>
</evidence>
<evidence type="ECO:0000256" key="4">
    <source>
        <dbReference type="ARBA" id="ARBA00023125"/>
    </source>
</evidence>
<evidence type="ECO:0000259" key="9">
    <source>
        <dbReference type="Pfam" id="PF08222"/>
    </source>
</evidence>
<dbReference type="PIRSF" id="PIRSF011572">
    <property type="entry name" value="GTP_sensing_CodY"/>
    <property type="match status" value="1"/>
</dbReference>
<keyword evidence="5 7" id="KW-0804">Transcription</keyword>
<dbReference type="SUPFAM" id="SSF46785">
    <property type="entry name" value="Winged helix' DNA-binding domain"/>
    <property type="match status" value="1"/>
</dbReference>
<dbReference type="PANTHER" id="PTHR40062">
    <property type="entry name" value="GTP-SENSING TRANSCRIPTIONAL PLEIOTROPIC REPRESSOR CODY"/>
    <property type="match status" value="1"/>
</dbReference>
<accession>A0A7G6E4B3</accession>
<evidence type="ECO:0000256" key="1">
    <source>
        <dbReference type="ARBA" id="ARBA00022490"/>
    </source>
</evidence>
<dbReference type="GO" id="GO:0045892">
    <property type="term" value="P:negative regulation of DNA-templated transcription"/>
    <property type="evidence" value="ECO:0007669"/>
    <property type="project" value="UniProtKB-UniRule"/>
</dbReference>
<dbReference type="GO" id="GO:0003677">
    <property type="term" value="F:DNA binding"/>
    <property type="evidence" value="ECO:0007669"/>
    <property type="project" value="UniProtKB-UniRule"/>
</dbReference>
<dbReference type="GO" id="GO:0005525">
    <property type="term" value="F:GTP binding"/>
    <property type="evidence" value="ECO:0007669"/>
    <property type="project" value="InterPro"/>
</dbReference>
<comment type="function">
    <text evidence="7">DNA-binding global transcriptional regulator which is involved in the adaptive response to starvation and acts by directly or indirectly controlling the expression of numerous genes in response to nutrient availability. During rapid exponential growth, CodY is highly active and represses genes whose products allow adaptation to nutrient depletion.</text>
</comment>
<dbReference type="InterPro" id="IPR013198">
    <property type="entry name" value="GTP_trans_reg_CodY_C"/>
</dbReference>
<keyword evidence="2 7" id="KW-0678">Repressor</keyword>
<dbReference type="InterPro" id="IPR010312">
    <property type="entry name" value="Transc_reg_CodY_N"/>
</dbReference>
<dbReference type="RefSeq" id="WP_081908022.1">
    <property type="nucleotide sequence ID" value="NZ_CP045798.1"/>
</dbReference>
<evidence type="ECO:0000313" key="10">
    <source>
        <dbReference type="EMBL" id="QNB46917.1"/>
    </source>
</evidence>
<name>A0A7G6E4B3_THEFR</name>
<organism evidence="10 11">
    <name type="scientific">Thermanaerosceptrum fracticalcis</name>
    <dbReference type="NCBI Taxonomy" id="1712410"/>
    <lineage>
        <taxon>Bacteria</taxon>
        <taxon>Bacillati</taxon>
        <taxon>Bacillota</taxon>
        <taxon>Clostridia</taxon>
        <taxon>Eubacteriales</taxon>
        <taxon>Peptococcaceae</taxon>
        <taxon>Thermanaerosceptrum</taxon>
    </lineage>
</organism>
<proteinExistence type="inferred from homology"/>
<dbReference type="AlphaFoldDB" id="A0A7G6E4B3"/>
<feature type="DNA-binding region" description="H-T-H motif" evidence="7">
    <location>
        <begin position="194"/>
        <end position="213"/>
    </location>
</feature>
<feature type="domain" description="Global transcriptional regulator CodY N-terminal" evidence="8">
    <location>
        <begin position="6"/>
        <end position="168"/>
    </location>
</feature>
<protein>
    <recommendedName>
        <fullName evidence="6 7">Global transcriptional regulator CodY</fullName>
    </recommendedName>
</protein>
<keyword evidence="3 7" id="KW-0805">Transcription regulation</keyword>
<evidence type="ECO:0000256" key="5">
    <source>
        <dbReference type="ARBA" id="ARBA00023163"/>
    </source>
</evidence>
<dbReference type="HAMAP" id="MF_00621">
    <property type="entry name" value="HTH_type_CodY"/>
    <property type="match status" value="1"/>
</dbReference>
<dbReference type="InterPro" id="IPR014154">
    <property type="entry name" value="CodY"/>
</dbReference>